<keyword evidence="3" id="KW-1185">Reference proteome</keyword>
<evidence type="ECO:0000313" key="2">
    <source>
        <dbReference type="EMBL" id="MED6125631.1"/>
    </source>
</evidence>
<accession>A0ABU6RNG5</accession>
<evidence type="ECO:0000313" key="3">
    <source>
        <dbReference type="Proteomes" id="UP001341840"/>
    </source>
</evidence>
<feature type="compositionally biased region" description="Basic residues" evidence="1">
    <location>
        <begin position="1"/>
        <end position="18"/>
    </location>
</feature>
<dbReference type="Proteomes" id="UP001341840">
    <property type="component" value="Unassembled WGS sequence"/>
</dbReference>
<proteinExistence type="predicted"/>
<feature type="region of interest" description="Disordered" evidence="1">
    <location>
        <begin position="1"/>
        <end position="34"/>
    </location>
</feature>
<evidence type="ECO:0000256" key="1">
    <source>
        <dbReference type="SAM" id="MobiDB-lite"/>
    </source>
</evidence>
<feature type="region of interest" description="Disordered" evidence="1">
    <location>
        <begin position="60"/>
        <end position="87"/>
    </location>
</feature>
<organism evidence="2 3">
    <name type="scientific">Stylosanthes scabra</name>
    <dbReference type="NCBI Taxonomy" id="79078"/>
    <lineage>
        <taxon>Eukaryota</taxon>
        <taxon>Viridiplantae</taxon>
        <taxon>Streptophyta</taxon>
        <taxon>Embryophyta</taxon>
        <taxon>Tracheophyta</taxon>
        <taxon>Spermatophyta</taxon>
        <taxon>Magnoliopsida</taxon>
        <taxon>eudicotyledons</taxon>
        <taxon>Gunneridae</taxon>
        <taxon>Pentapetalae</taxon>
        <taxon>rosids</taxon>
        <taxon>fabids</taxon>
        <taxon>Fabales</taxon>
        <taxon>Fabaceae</taxon>
        <taxon>Papilionoideae</taxon>
        <taxon>50 kb inversion clade</taxon>
        <taxon>dalbergioids sensu lato</taxon>
        <taxon>Dalbergieae</taxon>
        <taxon>Pterocarpus clade</taxon>
        <taxon>Stylosanthes</taxon>
    </lineage>
</organism>
<dbReference type="EMBL" id="JASCZI010031002">
    <property type="protein sequence ID" value="MED6125631.1"/>
    <property type="molecule type" value="Genomic_DNA"/>
</dbReference>
<protein>
    <submittedName>
        <fullName evidence="2">Uncharacterized protein</fullName>
    </submittedName>
</protein>
<comment type="caution">
    <text evidence="2">The sequence shown here is derived from an EMBL/GenBank/DDBJ whole genome shotgun (WGS) entry which is preliminary data.</text>
</comment>
<sequence length="87" mass="10176">NGGNRKKKGQRVMSKKKMERGEEEDDGAGGAECRRQCRCRGGRNMKSEIEIEEREKQLREKLLPPSCHRSPKLAASRRRRESRDRCY</sequence>
<feature type="non-terminal residue" evidence="2">
    <location>
        <position position="1"/>
    </location>
</feature>
<reference evidence="2 3" key="1">
    <citation type="journal article" date="2023" name="Plants (Basel)">
        <title>Bridging the Gap: Combining Genomics and Transcriptomics Approaches to Understand Stylosanthes scabra, an Orphan Legume from the Brazilian Caatinga.</title>
        <authorList>
            <person name="Ferreira-Neto J.R.C."/>
            <person name="da Silva M.D."/>
            <person name="Binneck E."/>
            <person name="de Melo N.F."/>
            <person name="da Silva R.H."/>
            <person name="de Melo A.L.T.M."/>
            <person name="Pandolfi V."/>
            <person name="Bustamante F.O."/>
            <person name="Brasileiro-Vidal A.C."/>
            <person name="Benko-Iseppon A.M."/>
        </authorList>
    </citation>
    <scope>NUCLEOTIDE SEQUENCE [LARGE SCALE GENOMIC DNA]</scope>
    <source>
        <tissue evidence="2">Leaves</tissue>
    </source>
</reference>
<feature type="compositionally biased region" description="Basic residues" evidence="1">
    <location>
        <begin position="69"/>
        <end position="80"/>
    </location>
</feature>
<gene>
    <name evidence="2" type="ORF">PIB30_070457</name>
</gene>
<name>A0ABU6RNG5_9FABA</name>